<name>A0AAW4FW95_9HYPH</name>
<organism evidence="1 2">
    <name type="scientific">Ensifer canadensis</name>
    <dbReference type="NCBI Taxonomy" id="555315"/>
    <lineage>
        <taxon>Bacteria</taxon>
        <taxon>Pseudomonadati</taxon>
        <taxon>Pseudomonadota</taxon>
        <taxon>Alphaproteobacteria</taxon>
        <taxon>Hyphomicrobiales</taxon>
        <taxon>Rhizobiaceae</taxon>
        <taxon>Sinorhizobium/Ensifer group</taxon>
        <taxon>Ensifer</taxon>
    </lineage>
</organism>
<dbReference type="RefSeq" id="WP_203529806.1">
    <property type="nucleotide sequence ID" value="NZ_CP083371.1"/>
</dbReference>
<evidence type="ECO:0000313" key="2">
    <source>
        <dbReference type="Proteomes" id="UP000744980"/>
    </source>
</evidence>
<dbReference type="EMBL" id="WXFA01000047">
    <property type="protein sequence ID" value="MBM3095509.1"/>
    <property type="molecule type" value="Genomic_DNA"/>
</dbReference>
<comment type="caution">
    <text evidence="1">The sequence shown here is derived from an EMBL/GenBank/DDBJ whole genome shotgun (WGS) entry which is preliminary data.</text>
</comment>
<gene>
    <name evidence="1" type="ORF">GFB56_32830</name>
</gene>
<proteinExistence type="predicted"/>
<reference evidence="1 2" key="1">
    <citation type="submission" date="2020-01" db="EMBL/GenBank/DDBJ databases">
        <title>Draft genome assembly of Ensifer adhaerens T173.</title>
        <authorList>
            <person name="Craig J.E."/>
            <person name="Stinchcombe J.R."/>
        </authorList>
    </citation>
    <scope>NUCLEOTIDE SEQUENCE [LARGE SCALE GENOMIC DNA]</scope>
    <source>
        <strain evidence="1 2">T173</strain>
    </source>
</reference>
<sequence>MHDTPGAERDAQPFNIALLRDRAGRRKAVRLSSARIWGSLKLLVFIKTALDHTTEKIQLFIPISRAKRATAFQLSSLFILLRRDGKSGGASSAIARWSLNFANNQFASGRLPRKKRCQ</sequence>
<accession>A0AAW4FW95</accession>
<dbReference type="AlphaFoldDB" id="A0AAW4FW95"/>
<evidence type="ECO:0000313" key="1">
    <source>
        <dbReference type="EMBL" id="MBM3095509.1"/>
    </source>
</evidence>
<keyword evidence="2" id="KW-1185">Reference proteome</keyword>
<dbReference type="Proteomes" id="UP000744980">
    <property type="component" value="Unassembled WGS sequence"/>
</dbReference>
<protein>
    <submittedName>
        <fullName evidence="1">Uncharacterized protein</fullName>
    </submittedName>
</protein>